<evidence type="ECO:0000259" key="23">
    <source>
        <dbReference type="PROSITE" id="PS50145"/>
    </source>
</evidence>
<dbReference type="PROSITE" id="PS50145">
    <property type="entry name" value="ZF_TRAF"/>
    <property type="match status" value="2"/>
</dbReference>
<evidence type="ECO:0000259" key="22">
    <source>
        <dbReference type="PROSITE" id="PS50144"/>
    </source>
</evidence>
<evidence type="ECO:0000259" key="21">
    <source>
        <dbReference type="PROSITE" id="PS50089"/>
    </source>
</evidence>
<accession>A0AAU9WCD1</accession>
<dbReference type="FunFam" id="3.30.40.10:FF:000179">
    <property type="entry name" value="TNF receptor-associated factor"/>
    <property type="match status" value="1"/>
</dbReference>
<evidence type="ECO:0000256" key="7">
    <source>
        <dbReference type="ARBA" id="ARBA00012483"/>
    </source>
</evidence>
<reference evidence="24 25" key="1">
    <citation type="submission" date="2022-05" db="EMBL/GenBank/DDBJ databases">
        <authorList>
            <consortium name="Genoscope - CEA"/>
            <person name="William W."/>
        </authorList>
    </citation>
    <scope>NUCLEOTIDE SEQUENCE [LARGE SCALE GENOMIC DNA]</scope>
</reference>
<dbReference type="GO" id="GO:0005938">
    <property type="term" value="C:cell cortex"/>
    <property type="evidence" value="ECO:0007669"/>
    <property type="project" value="UniProtKB-SubCell"/>
</dbReference>
<evidence type="ECO:0000313" key="25">
    <source>
        <dbReference type="Proteomes" id="UP001159428"/>
    </source>
</evidence>
<dbReference type="Pfam" id="PF21355">
    <property type="entry name" value="TRAF-mep_MATH"/>
    <property type="match status" value="1"/>
</dbReference>
<dbReference type="PANTHER" id="PTHR10131">
    <property type="entry name" value="TNF RECEPTOR ASSOCIATED FACTOR"/>
    <property type="match status" value="1"/>
</dbReference>
<keyword evidence="12" id="KW-0677">Repeat</keyword>
<dbReference type="InterPro" id="IPR049342">
    <property type="entry name" value="TRAF1-6_MATH_dom"/>
</dbReference>
<evidence type="ECO:0000256" key="16">
    <source>
        <dbReference type="ARBA" id="ARBA00023242"/>
    </source>
</evidence>
<dbReference type="InterPro" id="IPR027139">
    <property type="entry name" value="TRAF6_RING-HC"/>
</dbReference>
<gene>
    <name evidence="24" type="ORF">PMEA_00001736</name>
</gene>
<feature type="domain" description="RING-type" evidence="21">
    <location>
        <begin position="59"/>
        <end position="98"/>
    </location>
</feature>
<dbReference type="GO" id="GO:0016567">
    <property type="term" value="P:protein ubiquitination"/>
    <property type="evidence" value="ECO:0007669"/>
    <property type="project" value="InterPro"/>
</dbReference>
<evidence type="ECO:0000256" key="2">
    <source>
        <dbReference type="ARBA" id="ARBA00004123"/>
    </source>
</evidence>
<comment type="pathway">
    <text evidence="5">Protein modification; protein ubiquitination.</text>
</comment>
<dbReference type="GO" id="GO:0008270">
    <property type="term" value="F:zinc ion binding"/>
    <property type="evidence" value="ECO:0007669"/>
    <property type="project" value="UniProtKB-KW"/>
</dbReference>
<dbReference type="GO" id="GO:0141124">
    <property type="term" value="P:intracellular signaling cassette"/>
    <property type="evidence" value="ECO:0007669"/>
    <property type="project" value="UniProtKB-ARBA"/>
</dbReference>
<feature type="zinc finger region" description="TRAF-type" evidence="18">
    <location>
        <begin position="143"/>
        <end position="195"/>
    </location>
</feature>
<keyword evidence="9" id="KW-0551">Lipid droplet</keyword>
<keyword evidence="13 18" id="KW-0863">Zinc-finger</keyword>
<dbReference type="PROSITE" id="PS50144">
    <property type="entry name" value="MATH"/>
    <property type="match status" value="1"/>
</dbReference>
<dbReference type="InterPro" id="IPR012227">
    <property type="entry name" value="TNF_rcpt-assoc_TRAF_met"/>
</dbReference>
<evidence type="ECO:0000256" key="13">
    <source>
        <dbReference type="ARBA" id="ARBA00022771"/>
    </source>
</evidence>
<dbReference type="InterPro" id="IPR002083">
    <property type="entry name" value="MATH/TRAF_dom"/>
</dbReference>
<dbReference type="GO" id="GO:0005811">
    <property type="term" value="C:lipid droplet"/>
    <property type="evidence" value="ECO:0007669"/>
    <property type="project" value="UniProtKB-SubCell"/>
</dbReference>
<evidence type="ECO:0000256" key="12">
    <source>
        <dbReference type="ARBA" id="ARBA00022737"/>
    </source>
</evidence>
<evidence type="ECO:0000256" key="18">
    <source>
        <dbReference type="PROSITE-ProRule" id="PRU00207"/>
    </source>
</evidence>
<evidence type="ECO:0000256" key="6">
    <source>
        <dbReference type="ARBA" id="ARBA00006608"/>
    </source>
</evidence>
<keyword evidence="8" id="KW-0963">Cytoplasm</keyword>
<evidence type="ECO:0000256" key="5">
    <source>
        <dbReference type="ARBA" id="ARBA00004906"/>
    </source>
</evidence>
<dbReference type="GO" id="GO:0031663">
    <property type="term" value="P:lipopolysaccharide-mediated signaling pathway"/>
    <property type="evidence" value="ECO:0007669"/>
    <property type="project" value="TreeGrafter"/>
</dbReference>
<keyword evidence="15 18" id="KW-0862">Zinc</keyword>
<feature type="coiled-coil region" evidence="19">
    <location>
        <begin position="314"/>
        <end position="380"/>
    </location>
</feature>
<dbReference type="Pfam" id="PF13923">
    <property type="entry name" value="zf-C3HC4_2"/>
    <property type="match status" value="1"/>
</dbReference>
<sequence>MSRSFRLEEQSSLFLRDNSLGPSFETAATEFRYPSGEVEPRSEGYDEYFDPPLEGKYECPICLLGLREPVQTSCGHRFCRGCIVRSIRDAGPKCPVDNEPLRESQLYPDNFAKREMMDQGVFCRMKKQQGCTWKGKLGKLEEHLNNCDFVDVKCPKGCGKEMQRKDLKEHLEKDCPNRTIPCKHCKKDIKWNELEDHYGECPKFPVKCDSCKKENIPRGEFQEHLDKECTAVEMKCPFYFVGCSFEGKRLAVVAHVTKEIATHTMDMAKKFGELMATGSGSNNMGEQGNGGGARRSRGGAQAFPREQASQEGYLHDLSSRTQTQREELDELRSKVAELNNIIHHMERQLEETRMRQERPIQELTLRFNRYETKLSEVEGRLCNGSYIWKIDNYRQCRQDALSGVMTAIHSPSFHTSLYGYKLCMRINLNGVDSGVGKHVALFVHMMQGDYDSILEWPFTGRIALSILDQSDGAEYRHHISETLVAQA</sequence>
<dbReference type="SMART" id="SM00184">
    <property type="entry name" value="RING"/>
    <property type="match status" value="1"/>
</dbReference>
<keyword evidence="10" id="KW-0808">Transferase</keyword>
<dbReference type="GO" id="GO:0045087">
    <property type="term" value="P:innate immune response"/>
    <property type="evidence" value="ECO:0007669"/>
    <property type="project" value="TreeGrafter"/>
</dbReference>
<feature type="domain" description="TRAF-type" evidence="23">
    <location>
        <begin position="197"/>
        <end position="252"/>
    </location>
</feature>
<keyword evidence="25" id="KW-1185">Reference proteome</keyword>
<evidence type="ECO:0000313" key="24">
    <source>
        <dbReference type="EMBL" id="CAH3106875.1"/>
    </source>
</evidence>
<evidence type="ECO:0000256" key="17">
    <source>
        <dbReference type="ARBA" id="ARBA00030810"/>
    </source>
</evidence>
<name>A0AAU9WCD1_9CNID</name>
<evidence type="ECO:0000256" key="8">
    <source>
        <dbReference type="ARBA" id="ARBA00022490"/>
    </source>
</evidence>
<dbReference type="EC" id="2.3.2.27" evidence="7"/>
<comment type="caution">
    <text evidence="24">The sequence shown here is derived from an EMBL/GenBank/DDBJ whole genome shotgun (WGS) entry which is preliminary data.</text>
</comment>
<dbReference type="GO" id="GO:0061630">
    <property type="term" value="F:ubiquitin protein ligase activity"/>
    <property type="evidence" value="ECO:0007669"/>
    <property type="project" value="UniProtKB-EC"/>
</dbReference>
<feature type="zinc finger region" description="TRAF-type" evidence="18">
    <location>
        <begin position="197"/>
        <end position="252"/>
    </location>
</feature>
<keyword evidence="19" id="KW-0175">Coiled coil</keyword>
<dbReference type="CDD" id="cd16643">
    <property type="entry name" value="mRING-HC-C3HC3D_TRAF6"/>
    <property type="match status" value="1"/>
</dbReference>
<comment type="catalytic activity">
    <reaction evidence="1">
        <text>S-ubiquitinyl-[E2 ubiquitin-conjugating enzyme]-L-cysteine + [acceptor protein]-L-lysine = [E2 ubiquitin-conjugating enzyme]-L-cysteine + N(6)-ubiquitinyl-[acceptor protein]-L-lysine.</text>
        <dbReference type="EC" id="2.3.2.27"/>
    </reaction>
</comment>
<feature type="domain" description="MATH" evidence="22">
    <location>
        <begin position="383"/>
        <end position="487"/>
    </location>
</feature>
<dbReference type="Proteomes" id="UP001159428">
    <property type="component" value="Unassembled WGS sequence"/>
</dbReference>
<dbReference type="SUPFAM" id="SSF57850">
    <property type="entry name" value="RING/U-box"/>
    <property type="match status" value="1"/>
</dbReference>
<evidence type="ECO:0000256" key="4">
    <source>
        <dbReference type="ARBA" id="ARBA00004544"/>
    </source>
</evidence>
<dbReference type="EMBL" id="CALNXJ010000010">
    <property type="protein sequence ID" value="CAH3106875.1"/>
    <property type="molecule type" value="Genomic_DNA"/>
</dbReference>
<dbReference type="GO" id="GO:0005634">
    <property type="term" value="C:nucleus"/>
    <property type="evidence" value="ECO:0007669"/>
    <property type="project" value="UniProtKB-SubCell"/>
</dbReference>
<dbReference type="PROSITE" id="PS50089">
    <property type="entry name" value="ZF_RING_2"/>
    <property type="match status" value="1"/>
</dbReference>
<organism evidence="24 25">
    <name type="scientific">Pocillopora meandrina</name>
    <dbReference type="NCBI Taxonomy" id="46732"/>
    <lineage>
        <taxon>Eukaryota</taxon>
        <taxon>Metazoa</taxon>
        <taxon>Cnidaria</taxon>
        <taxon>Anthozoa</taxon>
        <taxon>Hexacorallia</taxon>
        <taxon>Scleractinia</taxon>
        <taxon>Astrocoeniina</taxon>
        <taxon>Pocilloporidae</taxon>
        <taxon>Pocillopora</taxon>
    </lineage>
</organism>
<proteinExistence type="inferred from homology"/>
<evidence type="ECO:0000256" key="15">
    <source>
        <dbReference type="ARBA" id="ARBA00022833"/>
    </source>
</evidence>
<evidence type="ECO:0000256" key="9">
    <source>
        <dbReference type="ARBA" id="ARBA00022677"/>
    </source>
</evidence>
<keyword evidence="14" id="KW-0833">Ubl conjugation pathway</keyword>
<evidence type="ECO:0000256" key="20">
    <source>
        <dbReference type="SAM" id="MobiDB-lite"/>
    </source>
</evidence>
<evidence type="ECO:0000256" key="14">
    <source>
        <dbReference type="ARBA" id="ARBA00022786"/>
    </source>
</evidence>
<dbReference type="PANTHER" id="PTHR10131:SF152">
    <property type="entry name" value="TNF RECEPTOR-ASSOCIATED FACTOR 6"/>
    <property type="match status" value="1"/>
</dbReference>
<dbReference type="Gene3D" id="3.30.40.10">
    <property type="entry name" value="Zinc/RING finger domain, C3HC4 (zinc finger)"/>
    <property type="match status" value="3"/>
</dbReference>
<dbReference type="AlphaFoldDB" id="A0AAU9WCD1"/>
<dbReference type="Pfam" id="PF02176">
    <property type="entry name" value="zf-TRAF"/>
    <property type="match status" value="1"/>
</dbReference>
<evidence type="ECO:0000256" key="1">
    <source>
        <dbReference type="ARBA" id="ARBA00000900"/>
    </source>
</evidence>
<comment type="subcellular location">
    <subcellularLocation>
        <location evidence="4">Cytoplasm</location>
        <location evidence="4">Cell cortex</location>
    </subcellularLocation>
    <subcellularLocation>
        <location evidence="3">Lipid droplet</location>
    </subcellularLocation>
    <subcellularLocation>
        <location evidence="2">Nucleus</location>
    </subcellularLocation>
</comment>
<feature type="region of interest" description="Disordered" evidence="20">
    <location>
        <begin position="278"/>
        <end position="309"/>
    </location>
</feature>
<dbReference type="GO" id="GO:0042981">
    <property type="term" value="P:regulation of apoptotic process"/>
    <property type="evidence" value="ECO:0007669"/>
    <property type="project" value="InterPro"/>
</dbReference>
<dbReference type="PROSITE" id="PS00518">
    <property type="entry name" value="ZF_RING_1"/>
    <property type="match status" value="1"/>
</dbReference>
<dbReference type="GO" id="GO:0043122">
    <property type="term" value="P:regulation of canonical NF-kappaB signal transduction"/>
    <property type="evidence" value="ECO:0007669"/>
    <property type="project" value="TreeGrafter"/>
</dbReference>
<protein>
    <recommendedName>
        <fullName evidence="7">RING-type E3 ubiquitin transferase</fullName>
        <ecNumber evidence="7">2.3.2.27</ecNumber>
    </recommendedName>
    <alternativeName>
        <fullName evidence="17">E3 ubiquitin-protein ligase TRAF6</fullName>
    </alternativeName>
</protein>
<dbReference type="InterPro" id="IPR001841">
    <property type="entry name" value="Znf_RING"/>
</dbReference>
<keyword evidence="16" id="KW-0539">Nucleus</keyword>
<dbReference type="GO" id="GO:0005164">
    <property type="term" value="F:tumor necrosis factor receptor binding"/>
    <property type="evidence" value="ECO:0007669"/>
    <property type="project" value="InterPro"/>
</dbReference>
<dbReference type="InterPro" id="IPR013083">
    <property type="entry name" value="Znf_RING/FYVE/PHD"/>
</dbReference>
<dbReference type="Gene3D" id="2.60.210.10">
    <property type="entry name" value="Apoptosis, Tumor Necrosis Factor Receptor Associated Protein 2, Chain A"/>
    <property type="match status" value="1"/>
</dbReference>
<keyword evidence="11 18" id="KW-0479">Metal-binding</keyword>
<dbReference type="InterPro" id="IPR008974">
    <property type="entry name" value="TRAF-like"/>
</dbReference>
<dbReference type="SUPFAM" id="SSF49599">
    <property type="entry name" value="TRAF domain-like"/>
    <property type="match status" value="2"/>
</dbReference>
<evidence type="ECO:0000256" key="10">
    <source>
        <dbReference type="ARBA" id="ARBA00022679"/>
    </source>
</evidence>
<feature type="domain" description="TRAF-type" evidence="23">
    <location>
        <begin position="143"/>
        <end position="195"/>
    </location>
</feature>
<evidence type="ECO:0000256" key="19">
    <source>
        <dbReference type="SAM" id="Coils"/>
    </source>
</evidence>
<dbReference type="InterPro" id="IPR001293">
    <property type="entry name" value="Znf_TRAF"/>
</dbReference>
<dbReference type="PIRSF" id="PIRSF015614">
    <property type="entry name" value="TRAF"/>
    <property type="match status" value="1"/>
</dbReference>
<evidence type="ECO:0000256" key="11">
    <source>
        <dbReference type="ARBA" id="ARBA00022723"/>
    </source>
</evidence>
<dbReference type="InterPro" id="IPR017907">
    <property type="entry name" value="Znf_RING_CS"/>
</dbReference>
<evidence type="ECO:0000256" key="3">
    <source>
        <dbReference type="ARBA" id="ARBA00004502"/>
    </source>
</evidence>
<comment type="similarity">
    <text evidence="6">Belongs to the TNF receptor-associated factor family. A subfamily.</text>
</comment>